<proteinExistence type="predicted"/>
<organism evidence="1 2">
    <name type="scientific">Mesocricetibacter intestinalis</name>
    <dbReference type="NCBI Taxonomy" id="1521930"/>
    <lineage>
        <taxon>Bacteria</taxon>
        <taxon>Pseudomonadati</taxon>
        <taxon>Pseudomonadota</taxon>
        <taxon>Gammaproteobacteria</taxon>
        <taxon>Pasteurellales</taxon>
        <taxon>Pasteurellaceae</taxon>
        <taxon>Mesocricetibacter</taxon>
    </lineage>
</organism>
<dbReference type="EMBL" id="SNYQ01000001">
    <property type="protein sequence ID" value="TDQ59564.1"/>
    <property type="molecule type" value="Genomic_DNA"/>
</dbReference>
<reference evidence="1 2" key="1">
    <citation type="submission" date="2019-03" db="EMBL/GenBank/DDBJ databases">
        <title>Genomic Encyclopedia of Type Strains, Phase IV (KMG-IV): sequencing the most valuable type-strain genomes for metagenomic binning, comparative biology and taxonomic classification.</title>
        <authorList>
            <person name="Goeker M."/>
        </authorList>
    </citation>
    <scope>NUCLEOTIDE SEQUENCE [LARGE SCALE GENOMIC DNA]</scope>
    <source>
        <strain evidence="1 2">DSM 28403</strain>
    </source>
</reference>
<dbReference type="AlphaFoldDB" id="A0A4R6VCD8"/>
<keyword evidence="2" id="KW-1185">Reference proteome</keyword>
<comment type="caution">
    <text evidence="1">The sequence shown here is derived from an EMBL/GenBank/DDBJ whole genome shotgun (WGS) entry which is preliminary data.</text>
</comment>
<evidence type="ECO:0000313" key="1">
    <source>
        <dbReference type="EMBL" id="TDQ59564.1"/>
    </source>
</evidence>
<dbReference type="RefSeq" id="WP_133542604.1">
    <property type="nucleotide sequence ID" value="NZ_SNYQ01000001.1"/>
</dbReference>
<protein>
    <submittedName>
        <fullName evidence="1">Uncharacterized protein</fullName>
    </submittedName>
</protein>
<sequence length="90" mass="9311">MSMKKLLVAKLTGDIGTIDGLVEVGAVRSCNGDSFSLSLATGSTAANFTGGFPNHLAARFGEGYTASYICSILAGKEKGYGISRAIPFCR</sequence>
<accession>A0A4R6VCD8</accession>
<gene>
    <name evidence="1" type="ORF">EDC45_0214</name>
</gene>
<evidence type="ECO:0000313" key="2">
    <source>
        <dbReference type="Proteomes" id="UP000295657"/>
    </source>
</evidence>
<name>A0A4R6VCD8_9PAST</name>
<dbReference type="Proteomes" id="UP000295657">
    <property type="component" value="Unassembled WGS sequence"/>
</dbReference>